<dbReference type="InterPro" id="IPR001128">
    <property type="entry name" value="Cyt_P450"/>
</dbReference>
<keyword evidence="4" id="KW-0812">Transmembrane</keyword>
<reference evidence="5" key="1">
    <citation type="journal article" date="2010" name="BMC Ecol.">
        <title>Cytochrome P450 diversity and induction by gorgonian allelochemicals in the marine gastropod Cyphoma gibbosum.</title>
        <authorList>
            <person name="Whalen K.E."/>
            <person name="Starczak V.R."/>
            <person name="Nelson D.R."/>
            <person name="Goldstone J.V."/>
            <person name="Hahn M.E."/>
        </authorList>
    </citation>
    <scope>NUCLEOTIDE SEQUENCE</scope>
</reference>
<evidence type="ECO:0000313" key="5">
    <source>
        <dbReference type="EMBL" id="ACD75829.1"/>
    </source>
</evidence>
<sequence length="533" mass="61464">MDDTFSQLKYTLLLPVVGFIVYKVVLAIHNFKLYAKTFDACPGETDFHWLYGNMHKYPGPNEKGIQYDIDSMEKRPRFIRAWVGPFRGILILYHPDLVRKVLKSSAPKPRSRFMKSVYDMALGWLGSGLLLANGSQWARSRRLLTPAFHFDILRPYVTVKNQAADVLLAKMKTHSEEKKPFETFYNVSVCLFDVLLQCSFAHESNCQKTGQNDPYLQNVNELVELWAERSLKPWLHFEWLFRLTSQGRRWYKLCDQVHAVSEDLIDKRRKALEAKKAAGDTDNSEDESPGKKRLMCFVDVLLSARDEDGVGMTPLEIRNEADTFLFEGYDTTTSALSWTLYSLARWPEHQTLVQEEVDALLQGRSSDYITWDDLTQLPYTTACIKEAIRNYSTVPFIERETTEPLNLDGHIIPAGTFIAIQIWCLHHNPTVWDRPHDYLPERFFGDNALNMDPFQYVPFSAGSRNCIGQNFAMNELKVMVARIFHRFTLALDPNHEILRAPLATFKTEKDIKLLITPRKGLQVLVDTVGQQNH</sequence>
<dbReference type="InterPro" id="IPR017972">
    <property type="entry name" value="Cyt_P450_CS"/>
</dbReference>
<feature type="transmembrane region" description="Helical" evidence="4">
    <location>
        <begin position="12"/>
        <end position="31"/>
    </location>
</feature>
<keyword evidence="3" id="KW-0503">Monooxygenase</keyword>
<feature type="binding site" description="axial binding residue" evidence="2">
    <location>
        <position position="466"/>
    </location>
    <ligand>
        <name>heme</name>
        <dbReference type="ChEBI" id="CHEBI:30413"/>
    </ligand>
    <ligandPart>
        <name>Fe</name>
        <dbReference type="ChEBI" id="CHEBI:18248"/>
    </ligandPart>
</feature>
<dbReference type="GO" id="GO:0020037">
    <property type="term" value="F:heme binding"/>
    <property type="evidence" value="ECO:0007669"/>
    <property type="project" value="InterPro"/>
</dbReference>
<dbReference type="CDD" id="cd20659">
    <property type="entry name" value="CYP4B_4F-like"/>
    <property type="match status" value="1"/>
</dbReference>
<dbReference type="InterPro" id="IPR036396">
    <property type="entry name" value="Cyt_P450_sf"/>
</dbReference>
<dbReference type="GO" id="GO:0016705">
    <property type="term" value="F:oxidoreductase activity, acting on paired donors, with incorporation or reduction of molecular oxygen"/>
    <property type="evidence" value="ECO:0007669"/>
    <property type="project" value="InterPro"/>
</dbReference>
<keyword evidence="4" id="KW-0472">Membrane</keyword>
<dbReference type="PRINTS" id="PR00463">
    <property type="entry name" value="EP450I"/>
</dbReference>
<organism evidence="5">
    <name type="scientific">Cyphoma gibbosum</name>
    <name type="common">Flamingo tongue snail</name>
    <name type="synonym">Bulla gibbosa</name>
    <dbReference type="NCBI Taxonomy" id="217775"/>
    <lineage>
        <taxon>Eukaryota</taxon>
        <taxon>Metazoa</taxon>
        <taxon>Spiralia</taxon>
        <taxon>Lophotrochozoa</taxon>
        <taxon>Mollusca</taxon>
        <taxon>Gastropoda</taxon>
        <taxon>Caenogastropoda</taxon>
        <taxon>Littorinimorpha</taxon>
        <taxon>Cypraeoidea</taxon>
        <taxon>Ovulidae</taxon>
        <taxon>Cyphoma</taxon>
    </lineage>
</organism>
<proteinExistence type="evidence at transcript level"/>
<dbReference type="Pfam" id="PF00067">
    <property type="entry name" value="p450"/>
    <property type="match status" value="1"/>
</dbReference>
<accession>B3FYF6</accession>
<protein>
    <submittedName>
        <fullName evidence="5">Cytochrome P450 family 4 variant 3</fullName>
    </submittedName>
</protein>
<keyword evidence="2 3" id="KW-0349">Heme</keyword>
<comment type="cofactor">
    <cofactor evidence="2">
        <name>heme</name>
        <dbReference type="ChEBI" id="CHEBI:30413"/>
    </cofactor>
</comment>
<evidence type="ECO:0000256" key="2">
    <source>
        <dbReference type="PIRSR" id="PIRSR602401-1"/>
    </source>
</evidence>
<dbReference type="PROSITE" id="PS00086">
    <property type="entry name" value="CYTOCHROME_P450"/>
    <property type="match status" value="1"/>
</dbReference>
<dbReference type="InterPro" id="IPR002401">
    <property type="entry name" value="Cyt_P450_E_grp-I"/>
</dbReference>
<dbReference type="PRINTS" id="PR00385">
    <property type="entry name" value="P450"/>
</dbReference>
<evidence type="ECO:0000256" key="3">
    <source>
        <dbReference type="RuleBase" id="RU000461"/>
    </source>
</evidence>
<dbReference type="Gene3D" id="1.10.630.10">
    <property type="entry name" value="Cytochrome P450"/>
    <property type="match status" value="1"/>
</dbReference>
<keyword evidence="4" id="KW-1133">Transmembrane helix</keyword>
<comment type="similarity">
    <text evidence="1 3">Belongs to the cytochrome P450 family.</text>
</comment>
<evidence type="ECO:0000256" key="4">
    <source>
        <dbReference type="SAM" id="Phobius"/>
    </source>
</evidence>
<dbReference type="PANTHER" id="PTHR24291">
    <property type="entry name" value="CYTOCHROME P450 FAMILY 4"/>
    <property type="match status" value="1"/>
</dbReference>
<dbReference type="GO" id="GO:0005506">
    <property type="term" value="F:iron ion binding"/>
    <property type="evidence" value="ECO:0007669"/>
    <property type="project" value="InterPro"/>
</dbReference>
<dbReference type="InterPro" id="IPR050196">
    <property type="entry name" value="Cytochrome_P450_Monoox"/>
</dbReference>
<evidence type="ECO:0000256" key="1">
    <source>
        <dbReference type="ARBA" id="ARBA00010617"/>
    </source>
</evidence>
<dbReference type="AlphaFoldDB" id="B3FYF6"/>
<keyword evidence="3" id="KW-0560">Oxidoreductase</keyword>
<keyword evidence="2 3" id="KW-0479">Metal-binding</keyword>
<dbReference type="GO" id="GO:0004497">
    <property type="term" value="F:monooxygenase activity"/>
    <property type="evidence" value="ECO:0007669"/>
    <property type="project" value="UniProtKB-KW"/>
</dbReference>
<gene>
    <name evidence="5" type="primary">CYP4BL1</name>
</gene>
<dbReference type="SUPFAM" id="SSF48264">
    <property type="entry name" value="Cytochrome P450"/>
    <property type="match status" value="1"/>
</dbReference>
<keyword evidence="2 3" id="KW-0408">Iron</keyword>
<dbReference type="EMBL" id="EU546256">
    <property type="protein sequence ID" value="ACD75829.1"/>
    <property type="molecule type" value="mRNA"/>
</dbReference>
<name>B3FYF6_CYPGI</name>
<dbReference type="PANTHER" id="PTHR24291:SF201">
    <property type="entry name" value="CYTOCHROME P450, FAMILY 4, SUBFAMILY B, POLYPEPTIDE 7"/>
    <property type="match status" value="1"/>
</dbReference>